<keyword evidence="4" id="KW-1003">Cell membrane</keyword>
<reference evidence="17 18" key="1">
    <citation type="journal article" date="2017" name="Antonie Van Leeuwenhoek">
        <title>Rhizobium rhizosphaerae sp. nov., a novel species isolated from rice rhizosphere.</title>
        <authorList>
            <person name="Zhao J.J."/>
            <person name="Zhang J."/>
            <person name="Zhang R.J."/>
            <person name="Zhang C.W."/>
            <person name="Yin H.Q."/>
            <person name="Zhang X.X."/>
        </authorList>
    </citation>
    <scope>NUCLEOTIDE SEQUENCE [LARGE SCALE GENOMIC DNA]</scope>
    <source>
        <strain evidence="17 18">KMM 241</strain>
    </source>
</reference>
<evidence type="ECO:0000256" key="8">
    <source>
        <dbReference type="ARBA" id="ARBA00023053"/>
    </source>
</evidence>
<dbReference type="GO" id="GO:0031402">
    <property type="term" value="F:sodium ion binding"/>
    <property type="evidence" value="ECO:0007669"/>
    <property type="project" value="UniProtKB-UniRule"/>
</dbReference>
<evidence type="ECO:0000256" key="6">
    <source>
        <dbReference type="ARBA" id="ARBA00022847"/>
    </source>
</evidence>
<evidence type="ECO:0000256" key="9">
    <source>
        <dbReference type="ARBA" id="ARBA00023065"/>
    </source>
</evidence>
<evidence type="ECO:0000256" key="13">
    <source>
        <dbReference type="ARBA" id="ARBA00067214"/>
    </source>
</evidence>
<feature type="transmembrane region" description="Helical" evidence="16">
    <location>
        <begin position="398"/>
        <end position="421"/>
    </location>
</feature>
<evidence type="ECO:0000256" key="16">
    <source>
        <dbReference type="RuleBase" id="RU366012"/>
    </source>
</evidence>
<comment type="catalytic activity">
    <reaction evidence="12">
        <text>L-proline(in) + Na(+)(in) = L-proline(out) + Na(+)(out)</text>
        <dbReference type="Rhea" id="RHEA:28967"/>
        <dbReference type="ChEBI" id="CHEBI:29101"/>
        <dbReference type="ChEBI" id="CHEBI:60039"/>
    </reaction>
</comment>
<keyword evidence="16" id="KW-0997">Cell inner membrane</keyword>
<evidence type="ECO:0000256" key="4">
    <source>
        <dbReference type="ARBA" id="ARBA00022475"/>
    </source>
</evidence>
<feature type="transmembrane region" description="Helical" evidence="16">
    <location>
        <begin position="282"/>
        <end position="302"/>
    </location>
</feature>
<evidence type="ECO:0000256" key="15">
    <source>
        <dbReference type="RuleBase" id="RU362091"/>
    </source>
</evidence>
<name>K6YPR5_9ALTE</name>
<proteinExistence type="inferred from homology"/>
<evidence type="ECO:0000256" key="11">
    <source>
        <dbReference type="ARBA" id="ARBA00023201"/>
    </source>
</evidence>
<dbReference type="Pfam" id="PF00474">
    <property type="entry name" value="SSF"/>
    <property type="match status" value="1"/>
</dbReference>
<dbReference type="CDD" id="cd11475">
    <property type="entry name" value="SLC5sbd_PutP"/>
    <property type="match status" value="1"/>
</dbReference>
<keyword evidence="7 16" id="KW-1133">Transmembrane helix</keyword>
<feature type="transmembrane region" description="Helical" evidence="16">
    <location>
        <begin position="237"/>
        <end position="261"/>
    </location>
</feature>
<dbReference type="AlphaFoldDB" id="K6YPR5"/>
<feature type="transmembrane region" description="Helical" evidence="16">
    <location>
        <begin position="314"/>
        <end position="339"/>
    </location>
</feature>
<evidence type="ECO:0000256" key="1">
    <source>
        <dbReference type="ARBA" id="ARBA00004651"/>
    </source>
</evidence>
<dbReference type="InterPro" id="IPR018212">
    <property type="entry name" value="Na/solute_symporter_CS"/>
</dbReference>
<dbReference type="Gene3D" id="1.20.1730.10">
    <property type="entry name" value="Sodium/glucose cotransporter"/>
    <property type="match status" value="1"/>
</dbReference>
<dbReference type="GO" id="GO:0005886">
    <property type="term" value="C:plasma membrane"/>
    <property type="evidence" value="ECO:0007669"/>
    <property type="project" value="UniProtKB-SubCell"/>
</dbReference>
<dbReference type="GO" id="GO:0015824">
    <property type="term" value="P:proline transport"/>
    <property type="evidence" value="ECO:0007669"/>
    <property type="project" value="UniProtKB-UniRule"/>
</dbReference>
<feature type="transmembrane region" description="Helical" evidence="16">
    <location>
        <begin position="161"/>
        <end position="180"/>
    </location>
</feature>
<evidence type="ECO:0000256" key="5">
    <source>
        <dbReference type="ARBA" id="ARBA00022692"/>
    </source>
</evidence>
<evidence type="ECO:0000313" key="18">
    <source>
        <dbReference type="Proteomes" id="UP000006263"/>
    </source>
</evidence>
<dbReference type="GO" id="GO:0005298">
    <property type="term" value="F:proline:sodium symporter activity"/>
    <property type="evidence" value="ECO:0007669"/>
    <property type="project" value="UniProtKB-UniRule"/>
</dbReference>
<evidence type="ECO:0000256" key="3">
    <source>
        <dbReference type="ARBA" id="ARBA00022448"/>
    </source>
</evidence>
<feature type="transmembrane region" description="Helical" evidence="16">
    <location>
        <begin position="75"/>
        <end position="92"/>
    </location>
</feature>
<feature type="transmembrane region" description="Helical" evidence="16">
    <location>
        <begin position="187"/>
        <end position="206"/>
    </location>
</feature>
<evidence type="ECO:0000256" key="10">
    <source>
        <dbReference type="ARBA" id="ARBA00023136"/>
    </source>
</evidence>
<evidence type="ECO:0000256" key="7">
    <source>
        <dbReference type="ARBA" id="ARBA00022989"/>
    </source>
</evidence>
<dbReference type="InterPro" id="IPR001734">
    <property type="entry name" value="Na/solute_symporter"/>
</dbReference>
<feature type="transmembrane region" description="Helical" evidence="16">
    <location>
        <begin position="372"/>
        <end position="392"/>
    </location>
</feature>
<keyword evidence="16" id="KW-0029">Amino-acid transport</keyword>
<keyword evidence="8 16" id="KW-0915">Sodium</keyword>
<dbReference type="InterPro" id="IPR038377">
    <property type="entry name" value="Na/Glc_symporter_sf"/>
</dbReference>
<dbReference type="NCBIfam" id="TIGR02121">
    <property type="entry name" value="Na_Pro_sym"/>
    <property type="match status" value="1"/>
</dbReference>
<dbReference type="PANTHER" id="PTHR48086">
    <property type="entry name" value="SODIUM/PROLINE SYMPORTER-RELATED"/>
    <property type="match status" value="1"/>
</dbReference>
<evidence type="ECO:0000256" key="14">
    <source>
        <dbReference type="ARBA" id="ARBA00082709"/>
    </source>
</evidence>
<protein>
    <recommendedName>
        <fullName evidence="13 16">Sodium/proline symporter</fullName>
    </recommendedName>
    <alternativeName>
        <fullName evidence="14 16">Proline permease</fullName>
    </alternativeName>
</protein>
<dbReference type="eggNOG" id="COG0591">
    <property type="taxonomic scope" value="Bacteria"/>
</dbReference>
<feature type="transmembrane region" description="Helical" evidence="16">
    <location>
        <begin position="460"/>
        <end position="481"/>
    </location>
</feature>
<organism evidence="17 18">
    <name type="scientific">Paraglaciecola mesophila KMM 241</name>
    <dbReference type="NCBI Taxonomy" id="1128912"/>
    <lineage>
        <taxon>Bacteria</taxon>
        <taxon>Pseudomonadati</taxon>
        <taxon>Pseudomonadota</taxon>
        <taxon>Gammaproteobacteria</taxon>
        <taxon>Alteromonadales</taxon>
        <taxon>Alteromonadaceae</taxon>
        <taxon>Paraglaciecola</taxon>
    </lineage>
</organism>
<dbReference type="InterPro" id="IPR050277">
    <property type="entry name" value="Sodium:Solute_Symporter"/>
</dbReference>
<dbReference type="PROSITE" id="PS00456">
    <property type="entry name" value="NA_SOLUT_SYMP_1"/>
    <property type="match status" value="1"/>
</dbReference>
<accession>K6YPR5</accession>
<comment type="subcellular location">
    <subcellularLocation>
        <location evidence="16">Cell inner membrane</location>
        <topology evidence="16">Multi-pass membrane protein</topology>
    </subcellularLocation>
    <subcellularLocation>
        <location evidence="1">Cell membrane</location>
        <topology evidence="1">Multi-pass membrane protein</topology>
    </subcellularLocation>
</comment>
<evidence type="ECO:0000256" key="2">
    <source>
        <dbReference type="ARBA" id="ARBA00006434"/>
    </source>
</evidence>
<evidence type="ECO:0000256" key="12">
    <source>
        <dbReference type="ARBA" id="ARBA00033708"/>
    </source>
</evidence>
<feature type="transmembrane region" description="Helical" evidence="16">
    <location>
        <begin position="428"/>
        <end position="448"/>
    </location>
</feature>
<keyword evidence="11 16" id="KW-0739">Sodium transport</keyword>
<feature type="transmembrane region" description="Helical" evidence="16">
    <location>
        <begin position="123"/>
        <end position="141"/>
    </location>
</feature>
<dbReference type="PROSITE" id="PS50283">
    <property type="entry name" value="NA_SOLUT_SYMP_3"/>
    <property type="match status" value="1"/>
</dbReference>
<dbReference type="GO" id="GO:0015193">
    <property type="term" value="F:L-proline transmembrane transporter activity"/>
    <property type="evidence" value="ECO:0007669"/>
    <property type="project" value="TreeGrafter"/>
</dbReference>
<keyword evidence="10 16" id="KW-0472">Membrane</keyword>
<dbReference type="Proteomes" id="UP000006263">
    <property type="component" value="Unassembled WGS sequence"/>
</dbReference>
<sequence length="511" mass="55099">METATFISLGLYFLAMLAIGLYSFKQANTDVEGYMLGGRNLSPKVTALSAGASDMSGWMLMGLPGAMYLTGLSSAWIAIGLVIGAYLNYVLVAPRLRVYTEVANNAITIPDYFENRFNDKSRVLRIVSSIVIVLFFTLYTSSGVVAGGKLFETSFGLNYELGLYITAGVVVAYTLFGGFMAVSITDFVQGCIMFVALVLVPVVVLVDLDGWQGVTQSLNTLDGQYLDMFVNASNGELVSTIAIISMLSWGFGYFGQPHIIVRFMAIRSVNDIKTAQKIGISWMVVAITGALATGLLGLAYVTKQGTPLNDAETIFIYLSQLLFHPLIGGFLLAAILAAIMSTISSQLLVTSSSLTSDFYQAFFRRDASQHELIIVGRISVVIVALVAIFLAYDRDSSILSLVSNAWAGFGAAFGPLILFSLFWKRMTLISAISGMLVGAVTVLLWIYLPITVDGQSLSAWLYEIVPGFILSSLTIVIISLVSKQTDSSIINTFEKVEKTLHDSANNGGNAS</sequence>
<dbReference type="OrthoDB" id="9789704at2"/>
<dbReference type="RefSeq" id="WP_006994127.1">
    <property type="nucleotide sequence ID" value="NZ_BAEP01000074.1"/>
</dbReference>
<dbReference type="PANTHER" id="PTHR48086:SF3">
    <property type="entry name" value="SODIUM_PROLINE SYMPORTER"/>
    <property type="match status" value="1"/>
</dbReference>
<feature type="transmembrane region" description="Helical" evidence="16">
    <location>
        <begin position="6"/>
        <end position="24"/>
    </location>
</feature>
<comment type="caution">
    <text evidence="17">The sequence shown here is derived from an EMBL/GenBank/DDBJ whole genome shotgun (WGS) entry which is preliminary data.</text>
</comment>
<keyword evidence="5 16" id="KW-0812">Transmembrane</keyword>
<dbReference type="InterPro" id="IPR011851">
    <property type="entry name" value="Na/Pro_symporter"/>
</dbReference>
<dbReference type="EMBL" id="BAEP01000074">
    <property type="protein sequence ID" value="GAC25976.1"/>
    <property type="molecule type" value="Genomic_DNA"/>
</dbReference>
<keyword evidence="9 16" id="KW-0406">Ion transport</keyword>
<gene>
    <name evidence="17" type="primary">putP</name>
    <name evidence="17" type="ORF">GMES_3699</name>
</gene>
<keyword evidence="3 16" id="KW-0813">Transport</keyword>
<evidence type="ECO:0000313" key="17">
    <source>
        <dbReference type="EMBL" id="GAC25976.1"/>
    </source>
</evidence>
<keyword evidence="6 16" id="KW-0769">Symport</keyword>
<dbReference type="NCBIfam" id="TIGR00813">
    <property type="entry name" value="sss"/>
    <property type="match status" value="1"/>
</dbReference>
<comment type="function">
    <text evidence="16">Catalyzes the sodium-dependent uptake of extracellular L-proline.</text>
</comment>
<dbReference type="FunFam" id="1.20.1730.10:FF:000002">
    <property type="entry name" value="Sodium/proline symporter"/>
    <property type="match status" value="1"/>
</dbReference>
<comment type="similarity">
    <text evidence="2 15">Belongs to the sodium:solute symporter (SSF) (TC 2.A.21) family.</text>
</comment>